<dbReference type="EMBL" id="ABYI02000012">
    <property type="protein sequence ID" value="EEG75312.1"/>
    <property type="molecule type" value="Genomic_DNA"/>
</dbReference>
<evidence type="ECO:0000313" key="3">
    <source>
        <dbReference type="Proteomes" id="UP000004893"/>
    </source>
</evidence>
<comment type="caution">
    <text evidence="2">The sequence shown here is derived from an EMBL/GenBank/DDBJ whole genome shotgun (WGS) entry which is preliminary data.</text>
</comment>
<keyword evidence="2" id="KW-0418">Kinase</keyword>
<feature type="transmembrane region" description="Helical" evidence="1">
    <location>
        <begin position="128"/>
        <end position="146"/>
    </location>
</feature>
<dbReference type="SUPFAM" id="SSF55874">
    <property type="entry name" value="ATPase domain of HSP90 chaperone/DNA topoisomerase II/histidine kinase"/>
    <property type="match status" value="1"/>
</dbReference>
<feature type="transmembrane region" description="Helical" evidence="1">
    <location>
        <begin position="199"/>
        <end position="220"/>
    </location>
</feature>
<keyword evidence="1" id="KW-1133">Transmembrane helix</keyword>
<dbReference type="GO" id="GO:0042802">
    <property type="term" value="F:identical protein binding"/>
    <property type="evidence" value="ECO:0007669"/>
    <property type="project" value="TreeGrafter"/>
</dbReference>
<dbReference type="OrthoDB" id="9156435at2"/>
<keyword evidence="1" id="KW-0812">Transmembrane</keyword>
<dbReference type="PANTHER" id="PTHR40448:SF1">
    <property type="entry name" value="TWO-COMPONENT SENSOR HISTIDINE KINASE"/>
    <property type="match status" value="1"/>
</dbReference>
<feature type="transmembrane region" description="Helical" evidence="1">
    <location>
        <begin position="36"/>
        <end position="59"/>
    </location>
</feature>
<dbReference type="Gene3D" id="3.30.565.10">
    <property type="entry name" value="Histidine kinase-like ATPase, C-terminal domain"/>
    <property type="match status" value="1"/>
</dbReference>
<gene>
    <name evidence="2" type="ORF">CLOHYLEM_04542</name>
</gene>
<dbReference type="STRING" id="553973.CLOHYLEM_04542"/>
<keyword evidence="3" id="KW-1185">Reference proteome</keyword>
<dbReference type="eggNOG" id="COG3290">
    <property type="taxonomic scope" value="Bacteria"/>
</dbReference>
<proteinExistence type="predicted"/>
<keyword evidence="2" id="KW-0808">Transferase</keyword>
<evidence type="ECO:0000256" key="1">
    <source>
        <dbReference type="SAM" id="Phobius"/>
    </source>
</evidence>
<accession>C0BXK5</accession>
<reference evidence="2" key="2">
    <citation type="submission" date="2013-06" db="EMBL/GenBank/DDBJ databases">
        <title>Draft genome sequence of Clostridium hylemonae (DSM 15053).</title>
        <authorList>
            <person name="Sudarsanam P."/>
            <person name="Ley R."/>
            <person name="Guruge J."/>
            <person name="Turnbaugh P.J."/>
            <person name="Mahowald M."/>
            <person name="Liep D."/>
            <person name="Gordon J."/>
        </authorList>
    </citation>
    <scope>NUCLEOTIDE SEQUENCE</scope>
    <source>
        <strain evidence="2">DSM 15053</strain>
    </source>
</reference>
<dbReference type="GO" id="GO:0016301">
    <property type="term" value="F:kinase activity"/>
    <property type="evidence" value="ECO:0007669"/>
    <property type="project" value="UniProtKB-KW"/>
</dbReference>
<feature type="transmembrane region" description="Helical" evidence="1">
    <location>
        <begin position="65"/>
        <end position="85"/>
    </location>
</feature>
<sequence>MNTAIQLAARYILSEVPWYFLACVPFLKQRRVSRTVIGLMAAFMIAFRAASAFVLVLAVPNWLNYTAYAYLLNYLLLITLFIRAFRVSAVRLFYVFLLMYSISTCINQIAYGSLFYLFPYKAAGVPRFTLLTVMQFAGSLIVMPFLYRFCKGSLQTALEQLDKKSILLLCVTPLTFAVIALAFVAYGDTKPVEDLSLNLLYLLVSLAGIISYFFNLKMLLNSAERLNKEHELETRLALQAKDYENLTQSIEAARAARHDLRHHLGAMRDFAGRNDTAGMLQYLDEYSASLPGDDVPDWCENRTVNALLKHYLAIAAGAGVHLDVKLDLPMGAGVPDTDLCVVFGNIFENAVNAAAGGEDAFIRARCVTGGDDIVLTVENSIGSAASHGEGLGLRNVEAAVKKSSGTARFEKKGSVYTSKVILRKVQQSGGRRR</sequence>
<dbReference type="InterPro" id="IPR036890">
    <property type="entry name" value="HATPase_C_sf"/>
</dbReference>
<keyword evidence="1" id="KW-0472">Membrane</keyword>
<protein>
    <submittedName>
        <fullName evidence="2">ATPase/histidine kinase/DNA gyrase B/HSP90 domain protein</fullName>
    </submittedName>
</protein>
<feature type="transmembrane region" description="Helical" evidence="1">
    <location>
        <begin position="166"/>
        <end position="187"/>
    </location>
</feature>
<organism evidence="2 3">
    <name type="scientific">[Clostridium] hylemonae DSM 15053</name>
    <dbReference type="NCBI Taxonomy" id="553973"/>
    <lineage>
        <taxon>Bacteria</taxon>
        <taxon>Bacillati</taxon>
        <taxon>Bacillota</taxon>
        <taxon>Clostridia</taxon>
        <taxon>Lachnospirales</taxon>
        <taxon>Lachnospiraceae</taxon>
    </lineage>
</organism>
<dbReference type="Proteomes" id="UP000004893">
    <property type="component" value="Unassembled WGS sequence"/>
</dbReference>
<reference evidence="2" key="1">
    <citation type="submission" date="2009-02" db="EMBL/GenBank/DDBJ databases">
        <authorList>
            <person name="Fulton L."/>
            <person name="Clifton S."/>
            <person name="Fulton B."/>
            <person name="Xu J."/>
            <person name="Minx P."/>
            <person name="Pepin K.H."/>
            <person name="Johnson M."/>
            <person name="Bhonagiri V."/>
            <person name="Nash W.E."/>
            <person name="Mardis E.R."/>
            <person name="Wilson R.K."/>
        </authorList>
    </citation>
    <scope>NUCLEOTIDE SEQUENCE [LARGE SCALE GENOMIC DNA]</scope>
    <source>
        <strain evidence="2">DSM 15053</strain>
    </source>
</reference>
<dbReference type="AlphaFoldDB" id="C0BXK5"/>
<evidence type="ECO:0000313" key="2">
    <source>
        <dbReference type="EMBL" id="EEG75312.1"/>
    </source>
</evidence>
<name>C0BXK5_9FIRM</name>
<dbReference type="HOGENOM" id="CLU_020211_14_0_9"/>
<feature type="transmembrane region" description="Helical" evidence="1">
    <location>
        <begin position="92"/>
        <end position="116"/>
    </location>
</feature>
<dbReference type="PANTHER" id="PTHR40448">
    <property type="entry name" value="TWO-COMPONENT SENSOR HISTIDINE KINASE"/>
    <property type="match status" value="1"/>
</dbReference>
<dbReference type="RefSeq" id="WP_006441874.1">
    <property type="nucleotide sequence ID" value="NZ_CP036524.1"/>
</dbReference>